<feature type="compositionally biased region" description="Polar residues" evidence="1">
    <location>
        <begin position="384"/>
        <end position="397"/>
    </location>
</feature>
<organism evidence="3 4">
    <name type="scientific">Sparus aurata</name>
    <name type="common">Gilthead sea bream</name>
    <dbReference type="NCBI Taxonomy" id="8175"/>
    <lineage>
        <taxon>Eukaryota</taxon>
        <taxon>Metazoa</taxon>
        <taxon>Chordata</taxon>
        <taxon>Craniata</taxon>
        <taxon>Vertebrata</taxon>
        <taxon>Euteleostomi</taxon>
        <taxon>Actinopterygii</taxon>
        <taxon>Neopterygii</taxon>
        <taxon>Teleostei</taxon>
        <taxon>Neoteleostei</taxon>
        <taxon>Acanthomorphata</taxon>
        <taxon>Eupercaria</taxon>
        <taxon>Spariformes</taxon>
        <taxon>Sparidae</taxon>
        <taxon>Sparus</taxon>
    </lineage>
</organism>
<feature type="compositionally biased region" description="Polar residues" evidence="1">
    <location>
        <begin position="954"/>
        <end position="971"/>
    </location>
</feature>
<dbReference type="PANTHER" id="PTHR47639">
    <property type="entry name" value="BTB/POZ DOMAIN-CONTAINING PROTEIN 18"/>
    <property type="match status" value="1"/>
</dbReference>
<dbReference type="PROSITE" id="PS50097">
    <property type="entry name" value="BTB"/>
    <property type="match status" value="1"/>
</dbReference>
<proteinExistence type="predicted"/>
<feature type="region of interest" description="Disordered" evidence="1">
    <location>
        <begin position="158"/>
        <end position="191"/>
    </location>
</feature>
<dbReference type="Pfam" id="PF00651">
    <property type="entry name" value="BTB"/>
    <property type="match status" value="1"/>
</dbReference>
<dbReference type="SUPFAM" id="SSF54695">
    <property type="entry name" value="POZ domain"/>
    <property type="match status" value="1"/>
</dbReference>
<feature type="compositionally biased region" description="Polar residues" evidence="1">
    <location>
        <begin position="1180"/>
        <end position="1196"/>
    </location>
</feature>
<dbReference type="Proteomes" id="UP000472265">
    <property type="component" value="Chromosome 1"/>
</dbReference>
<feature type="compositionally biased region" description="Basic residues" evidence="1">
    <location>
        <begin position="1031"/>
        <end position="1042"/>
    </location>
</feature>
<feature type="domain" description="BTB" evidence="2">
    <location>
        <begin position="27"/>
        <end position="96"/>
    </location>
</feature>
<name>A0A671YQ35_SPAAU</name>
<feature type="region of interest" description="Disordered" evidence="1">
    <location>
        <begin position="384"/>
        <end position="459"/>
    </location>
</feature>
<protein>
    <recommendedName>
        <fullName evidence="2">BTB domain-containing protein</fullName>
    </recommendedName>
</protein>
<feature type="compositionally biased region" description="Basic and acidic residues" evidence="1">
    <location>
        <begin position="796"/>
        <end position="820"/>
    </location>
</feature>
<feature type="compositionally biased region" description="Basic residues" evidence="1">
    <location>
        <begin position="990"/>
        <end position="999"/>
    </location>
</feature>
<feature type="compositionally biased region" description="Basic residues" evidence="1">
    <location>
        <begin position="852"/>
        <end position="861"/>
    </location>
</feature>
<feature type="compositionally biased region" description="Low complexity" evidence="1">
    <location>
        <begin position="238"/>
        <end position="249"/>
    </location>
</feature>
<reference evidence="3" key="3">
    <citation type="submission" date="2025-09" db="UniProtKB">
        <authorList>
            <consortium name="Ensembl"/>
        </authorList>
    </citation>
    <scope>IDENTIFICATION</scope>
</reference>
<dbReference type="GO" id="GO:0032968">
    <property type="term" value="P:positive regulation of transcription elongation by RNA polymerase II"/>
    <property type="evidence" value="ECO:0007669"/>
    <property type="project" value="InterPro"/>
</dbReference>
<dbReference type="RefSeq" id="XP_030274279.1">
    <property type="nucleotide sequence ID" value="XM_030418419.1"/>
</dbReference>
<dbReference type="InterPro" id="IPR011333">
    <property type="entry name" value="SKP1/BTB/POZ_sf"/>
</dbReference>
<feature type="region of interest" description="Disordered" evidence="1">
    <location>
        <begin position="734"/>
        <end position="754"/>
    </location>
</feature>
<dbReference type="SMART" id="SM00225">
    <property type="entry name" value="BTB"/>
    <property type="match status" value="1"/>
</dbReference>
<evidence type="ECO:0000259" key="2">
    <source>
        <dbReference type="PROSITE" id="PS50097"/>
    </source>
</evidence>
<dbReference type="Gene3D" id="3.30.710.10">
    <property type="entry name" value="Potassium Channel Kv1.1, Chain A"/>
    <property type="match status" value="1"/>
</dbReference>
<feature type="compositionally biased region" description="Polar residues" evidence="1">
    <location>
        <begin position="779"/>
        <end position="795"/>
    </location>
</feature>
<feature type="compositionally biased region" description="Basic and acidic residues" evidence="1">
    <location>
        <begin position="1240"/>
        <end position="1266"/>
    </location>
</feature>
<feature type="region of interest" description="Disordered" evidence="1">
    <location>
        <begin position="209"/>
        <end position="314"/>
    </location>
</feature>
<dbReference type="OMA" id="QTRECEG"/>
<reference evidence="3" key="2">
    <citation type="submission" date="2025-08" db="UniProtKB">
        <authorList>
            <consortium name="Ensembl"/>
        </authorList>
    </citation>
    <scope>IDENTIFICATION</scope>
</reference>
<dbReference type="OrthoDB" id="1925334at2759"/>
<dbReference type="PANTHER" id="PTHR47639:SF1">
    <property type="entry name" value="BTB_POZ DOMAIN-CONTAINING PROTEIN 18"/>
    <property type="match status" value="1"/>
</dbReference>
<accession>A0A671YQ35</accession>
<feature type="compositionally biased region" description="Polar residues" evidence="1">
    <location>
        <begin position="178"/>
        <end position="191"/>
    </location>
</feature>
<feature type="compositionally biased region" description="Basic and acidic residues" evidence="1">
    <location>
        <begin position="1127"/>
        <end position="1146"/>
    </location>
</feature>
<dbReference type="InterPro" id="IPR042915">
    <property type="entry name" value="BTBD18"/>
</dbReference>
<dbReference type="InterPro" id="IPR000210">
    <property type="entry name" value="BTB/POZ_dom"/>
</dbReference>
<dbReference type="InParanoid" id="A0A671YQ35"/>
<dbReference type="GeneID" id="115582441"/>
<feature type="region of interest" description="Disordered" evidence="1">
    <location>
        <begin position="1102"/>
        <end position="1196"/>
    </location>
</feature>
<feature type="compositionally biased region" description="Polar residues" evidence="1">
    <location>
        <begin position="209"/>
        <end position="223"/>
    </location>
</feature>
<evidence type="ECO:0000313" key="3">
    <source>
        <dbReference type="Ensembl" id="ENSSAUP00010065466.1"/>
    </source>
</evidence>
<evidence type="ECO:0000313" key="4">
    <source>
        <dbReference type="Proteomes" id="UP000472265"/>
    </source>
</evidence>
<feature type="compositionally biased region" description="Acidic residues" evidence="1">
    <location>
        <begin position="1295"/>
        <end position="1307"/>
    </location>
</feature>
<feature type="region of interest" description="Disordered" evidence="1">
    <location>
        <begin position="1213"/>
        <end position="1352"/>
    </location>
</feature>
<feature type="region of interest" description="Disordered" evidence="1">
    <location>
        <begin position="954"/>
        <end position="1084"/>
    </location>
</feature>
<evidence type="ECO:0000256" key="1">
    <source>
        <dbReference type="SAM" id="MobiDB-lite"/>
    </source>
</evidence>
<feature type="compositionally biased region" description="Polar residues" evidence="1">
    <location>
        <begin position="1161"/>
        <end position="1172"/>
    </location>
</feature>
<dbReference type="GeneTree" id="ENSGT00940000171111"/>
<gene>
    <name evidence="3" type="primary">btbd18</name>
</gene>
<dbReference type="Ensembl" id="ENSSAUT00010068562.1">
    <property type="protein sequence ID" value="ENSSAUP00010065466.1"/>
    <property type="gene ID" value="ENSSAUG00010026189.1"/>
</dbReference>
<reference evidence="3" key="1">
    <citation type="submission" date="2021-04" db="EMBL/GenBank/DDBJ databases">
        <authorList>
            <consortium name="Wellcome Sanger Institute Data Sharing"/>
        </authorList>
    </citation>
    <scope>NUCLEOTIDE SEQUENCE [LARGE SCALE GENOMIC DNA]</scope>
</reference>
<feature type="region of interest" description="Disordered" evidence="1">
    <location>
        <begin position="779"/>
        <end position="876"/>
    </location>
</feature>
<feature type="compositionally biased region" description="Polar residues" evidence="1">
    <location>
        <begin position="276"/>
        <end position="289"/>
    </location>
</feature>
<feature type="compositionally biased region" description="Acidic residues" evidence="1">
    <location>
        <begin position="1332"/>
        <end position="1352"/>
    </location>
</feature>
<sequence>MQRYWWPGHEIQLLAELQKQQNSAQFCDTLLQTEGISVPAHSCILAALSPYLSQKLSASVSPPSGQKHQLQLRAVKAQTLLKLVGLMYSGEVEVKGGVEQDDVLSAARQFGITDLVAGRKDARTKGSCGSCRERNRNRIMQDAYVQAEMTGWRDSLADKRSGVSTGTQTVKADEKTVDSSFTHQTKPLTQDPQGLDFIFTLQPQNTPLDNHYYSTGLQSTPSVPSGPPSDGESTLDRSTSSLTNPTSTSAWPSDVMTLLISPDDDSNSPTPRGDRCSQQSPESGDSTQGLAEEGKDSEDGDSNGNSREKAEEPNCADREHILGEKHACANVGSKCLAMMKQHQMVETTQISIKVKLRRRTKGELWEVVSIHDTDETLSVRTSLKQTDLTNHQASPVQTGPVHKPETPILQSAPDFSPEPPAHPNATSDPQPLCNDRLPPHQNIALESVPLPPPPGPVEESDEQIEKLLEDIMMGLNILPNLEGGCKMSHHVQSSHDVAPAVGRVRIPENERAQTPMHSAARCVCFQDLGTHIGHSSTDTDSLEPEFSAPTKCPRCNIYSCQPSITPNPNPNTNHFSFVNSRWTDGCFPACCAGAHRCFTAQNQPSCLSLSAVQSDAALIQQQRQQFNLCNSLVTSMGQKDGMSSPLSKSQSCPYPEEPATRSVIPSTLSHYPPRQVPSSQDGQNILEFFPLTNGNVAQASPSSSFPCIDELRLPRCLSPLGPFASGAKHQPFLNNSITHSDKTQPQPSLHCPPWLAENSGSLQFPLCAIAQREYKSVCSPKTTNHSCNSKPWQTRQELRPEHTSPRAESFAVKEVEEQETKSAANKAGPEEKSDRRKKKYKQGDPKGDAAVPKRRRRRKRTIQPQGAAVSLQAHKQVSDRAKSQISLSVCSVSLSSNNVLAKEREMATSSSNFANKFVSQKDETSIIPDSWAAKTRAAKNLITGQTWIRTSGFLKNTQETPSNTCQENSSVLKPVARGTEISDKQGVSGLKRKRGRPRKAKPEERPPAIGEENEQQIDNSLPNEEEAGEKTKKRSRIRKRDRSKVDVIPLKKTKSSGSTGTVEADDNSDVIPGERKPGTPKRPRMVTLKEFQNLIKCRHSRTWKSKESEHRGTNVTVRAGESEEEALGSRREESIKETEVDKDRGCSSHSIVGTAVDKNHNQIFKSSTAECNQSHRNDKNGCSSEGTSVLGNENHPSFSFDLLEQEVANIAAKAETPLRTPDEAQKACGAGVWDTTQQTEIHHEGSSHSDTHPLQEEKATLLEHNMDPVTPERPGPALSDSGGFIKSSGCSREKEEEDEEEEEEEVEILLYSPDKVPQFRGHDKTLDSIDTTAEEEEEDDVNEIDVTGDEAE</sequence>
<keyword evidence="4" id="KW-1185">Reference proteome</keyword>
<feature type="compositionally biased region" description="Polar residues" evidence="1">
    <location>
        <begin position="734"/>
        <end position="747"/>
    </location>
</feature>